<feature type="transmembrane region" description="Helical" evidence="1">
    <location>
        <begin position="20"/>
        <end position="40"/>
    </location>
</feature>
<keyword evidence="1" id="KW-0472">Membrane</keyword>
<proteinExistence type="predicted"/>
<sequence>MELGYKCNNKTTVFLNEFDVLLLVAILLTNLKLLIFLSTINIKQYFNDMLNFFYLYLKLNVYCCFYYLTTVMQ</sequence>
<evidence type="ECO:0000256" key="1">
    <source>
        <dbReference type="SAM" id="Phobius"/>
    </source>
</evidence>
<reference evidence="2 3" key="1">
    <citation type="submission" date="2015-02" db="EMBL/GenBank/DDBJ databases">
        <title>Genome Sequencing of Rickettsiales.</title>
        <authorList>
            <person name="Daugherty S.C."/>
            <person name="Su Q."/>
            <person name="Abolude K."/>
            <person name="Beier-Sexton M."/>
            <person name="Carlyon J.A."/>
            <person name="Carter R."/>
            <person name="Day N.P."/>
            <person name="Dumler S.J."/>
            <person name="Dyachenko V."/>
            <person name="Godinez A."/>
            <person name="Kurtti T.J."/>
            <person name="Lichay M."/>
            <person name="Mullins K.E."/>
            <person name="Ott S."/>
            <person name="Pappas-Brown V."/>
            <person name="Paris D.H."/>
            <person name="Patel P."/>
            <person name="Richards A.L."/>
            <person name="Sadzewicz L."/>
            <person name="Sears K."/>
            <person name="Seidman D."/>
            <person name="Sengamalay N."/>
            <person name="Stenos J."/>
            <person name="Tallon L.J."/>
            <person name="Vincent G."/>
            <person name="Fraser C.M."/>
            <person name="Munderloh U."/>
            <person name="Dunning-Hotopp J.C."/>
        </authorList>
    </citation>
    <scope>NUCLEOTIDE SEQUENCE [LARGE SCALE GENOMIC DNA]</scope>
    <source>
        <strain evidence="2 3">Gilliam</strain>
    </source>
</reference>
<feature type="transmembrane region" description="Helical" evidence="1">
    <location>
        <begin position="52"/>
        <end position="69"/>
    </location>
</feature>
<evidence type="ECO:0000313" key="2">
    <source>
        <dbReference type="EMBL" id="KJV53491.1"/>
    </source>
</evidence>
<accession>A0A0F3MCU5</accession>
<dbReference type="Proteomes" id="UP000033769">
    <property type="component" value="Unassembled WGS sequence"/>
</dbReference>
<dbReference type="EMBL" id="LANO01000007">
    <property type="protein sequence ID" value="KJV53491.1"/>
    <property type="molecule type" value="Genomic_DNA"/>
</dbReference>
<protein>
    <submittedName>
        <fullName evidence="2">Putative membrane protein</fullName>
    </submittedName>
</protein>
<evidence type="ECO:0000313" key="3">
    <source>
        <dbReference type="Proteomes" id="UP000033769"/>
    </source>
</evidence>
<gene>
    <name evidence="2" type="ORF">OTSGILL_0678</name>
</gene>
<organism evidence="2 3">
    <name type="scientific">Orientia tsutsugamushi str. Gilliam</name>
    <dbReference type="NCBI Taxonomy" id="1359184"/>
    <lineage>
        <taxon>Bacteria</taxon>
        <taxon>Pseudomonadati</taxon>
        <taxon>Pseudomonadota</taxon>
        <taxon>Alphaproteobacteria</taxon>
        <taxon>Rickettsiales</taxon>
        <taxon>Rickettsiaceae</taxon>
        <taxon>Rickettsieae</taxon>
        <taxon>Orientia</taxon>
    </lineage>
</organism>
<dbReference type="AlphaFoldDB" id="A0A0F3MCU5"/>
<comment type="caution">
    <text evidence="2">The sequence shown here is derived from an EMBL/GenBank/DDBJ whole genome shotgun (WGS) entry which is preliminary data.</text>
</comment>
<keyword evidence="1" id="KW-1133">Transmembrane helix</keyword>
<keyword evidence="1" id="KW-0812">Transmembrane</keyword>
<name>A0A0F3MCU5_ORITS</name>
<dbReference type="PATRIC" id="fig|1359184.3.peg.2957"/>